<feature type="transmembrane region" description="Helical" evidence="2">
    <location>
        <begin position="46"/>
        <end position="68"/>
    </location>
</feature>
<dbReference type="AlphaFoldDB" id="A0A1H7SB71"/>
<accession>A0A1H7SB71</accession>
<keyword evidence="4" id="KW-1185">Reference proteome</keyword>
<feature type="compositionally biased region" description="Pro residues" evidence="1">
    <location>
        <begin position="140"/>
        <end position="150"/>
    </location>
</feature>
<dbReference type="Proteomes" id="UP000198953">
    <property type="component" value="Unassembled WGS sequence"/>
</dbReference>
<name>A0A1H7SB71_9ACTN</name>
<proteinExistence type="predicted"/>
<gene>
    <name evidence="3" type="ORF">SAMN05660976_03126</name>
</gene>
<feature type="compositionally biased region" description="Low complexity" evidence="1">
    <location>
        <begin position="191"/>
        <end position="201"/>
    </location>
</feature>
<evidence type="ECO:0000313" key="3">
    <source>
        <dbReference type="EMBL" id="SEL69723.1"/>
    </source>
</evidence>
<evidence type="ECO:0000256" key="1">
    <source>
        <dbReference type="SAM" id="MobiDB-lite"/>
    </source>
</evidence>
<dbReference type="STRING" id="46177.SAMN05660976_03126"/>
<evidence type="ECO:0000256" key="2">
    <source>
        <dbReference type="SAM" id="Phobius"/>
    </source>
</evidence>
<sequence length="213" mass="22403">MTQPPDEYGELLRRALRAEADAVVPSPDGLEIIRTRIERRGVRSLFWWRAGAAAASAVLVAGAIVMVVPELRSTVIPQDTYQQVRETSKLPSNSSTSRSQPPPRTSAPQHSQVVVPPVTQRPEPSHPEETARSTSRPVRTPTPTPTPTPCATPAGAQDEVAADCPESAQTPTPTDSSAPTGACPAEECPPDDLTPTPDAAAGSPLSGVTHTTP</sequence>
<dbReference type="EMBL" id="FOBF01000006">
    <property type="protein sequence ID" value="SEL69723.1"/>
    <property type="molecule type" value="Genomic_DNA"/>
</dbReference>
<reference evidence="3 4" key="1">
    <citation type="submission" date="2016-10" db="EMBL/GenBank/DDBJ databases">
        <authorList>
            <person name="de Groot N.N."/>
        </authorList>
    </citation>
    <scope>NUCLEOTIDE SEQUENCE [LARGE SCALE GENOMIC DNA]</scope>
    <source>
        <strain evidence="3 4">DSM 43357</strain>
    </source>
</reference>
<keyword evidence="2" id="KW-0812">Transmembrane</keyword>
<protein>
    <submittedName>
        <fullName evidence="3">Uncharacterized protein</fullName>
    </submittedName>
</protein>
<dbReference type="OrthoDB" id="3483857at2"/>
<feature type="region of interest" description="Disordered" evidence="1">
    <location>
        <begin position="79"/>
        <end position="213"/>
    </location>
</feature>
<keyword evidence="2" id="KW-1133">Transmembrane helix</keyword>
<organism evidence="3 4">
    <name type="scientific">Nonomuraea pusilla</name>
    <dbReference type="NCBI Taxonomy" id="46177"/>
    <lineage>
        <taxon>Bacteria</taxon>
        <taxon>Bacillati</taxon>
        <taxon>Actinomycetota</taxon>
        <taxon>Actinomycetes</taxon>
        <taxon>Streptosporangiales</taxon>
        <taxon>Streptosporangiaceae</taxon>
        <taxon>Nonomuraea</taxon>
    </lineage>
</organism>
<evidence type="ECO:0000313" key="4">
    <source>
        <dbReference type="Proteomes" id="UP000198953"/>
    </source>
</evidence>
<feature type="compositionally biased region" description="Polar residues" evidence="1">
    <location>
        <begin position="167"/>
        <end position="179"/>
    </location>
</feature>
<keyword evidence="2" id="KW-0472">Membrane</keyword>
<dbReference type="RefSeq" id="WP_055503476.1">
    <property type="nucleotide sequence ID" value="NZ_BBZG01000001.1"/>
</dbReference>